<proteinExistence type="predicted"/>
<dbReference type="SUPFAM" id="SSF82549">
    <property type="entry name" value="DAK1/DegV-like"/>
    <property type="match status" value="1"/>
</dbReference>
<comment type="caution">
    <text evidence="2">The sequence shown here is derived from an EMBL/GenBank/DDBJ whole genome shotgun (WGS) entry which is preliminary data.</text>
</comment>
<dbReference type="PROSITE" id="PS51482">
    <property type="entry name" value="DEGV"/>
    <property type="match status" value="1"/>
</dbReference>
<dbReference type="Gene3D" id="3.30.1180.10">
    <property type="match status" value="1"/>
</dbReference>
<evidence type="ECO:0000256" key="1">
    <source>
        <dbReference type="ARBA" id="ARBA00023121"/>
    </source>
</evidence>
<keyword evidence="1" id="KW-0446">Lipid-binding</keyword>
<reference evidence="2" key="1">
    <citation type="submission" date="2020-08" db="EMBL/GenBank/DDBJ databases">
        <title>Genome public.</title>
        <authorList>
            <person name="Liu C."/>
            <person name="Sun Q."/>
        </authorList>
    </citation>
    <scope>NUCLEOTIDE SEQUENCE</scope>
    <source>
        <strain evidence="2">NSJ-64</strain>
    </source>
</reference>
<accession>A0A926IIA8</accession>
<dbReference type="InterPro" id="IPR050270">
    <property type="entry name" value="DegV_domain_contain"/>
</dbReference>
<dbReference type="RefSeq" id="WP_262395280.1">
    <property type="nucleotide sequence ID" value="NZ_JACRTD010000005.1"/>
</dbReference>
<dbReference type="EMBL" id="JACRTD010000005">
    <property type="protein sequence ID" value="MBC8585493.1"/>
    <property type="molecule type" value="Genomic_DNA"/>
</dbReference>
<sequence>MEHKLIVDSCCELIPELEESLGAQAVPLSMLVDGVTYVDDQNLDVNEFLAAMKKSRKGPKSSCPSPQAYADKLRRCMNTFVVTLSSKLSGSYNSAMIAKGLVEHEEPEKKIHVFDSLSASAGEIAVGLKIKECIDQKLDFDSIVVKVTDFIDNMKTFFILESLDTLIKAGRMGMVTGHLATVLSMRPIMTAHMGNIKLHEKVRGSDKAFARLVEIIGECCTNFKEHTLVITHCNNEKQANFIKEEAEKRYNFKDIKVVPTRGLSSMYANEGGVIIAF</sequence>
<dbReference type="AlphaFoldDB" id="A0A926IIA8"/>
<dbReference type="PANTHER" id="PTHR33434:SF2">
    <property type="entry name" value="FATTY ACID-BINDING PROTEIN TM_1468"/>
    <property type="match status" value="1"/>
</dbReference>
<dbReference type="Gene3D" id="3.40.50.10440">
    <property type="entry name" value="Dihydroxyacetone kinase, domain 1"/>
    <property type="match status" value="1"/>
</dbReference>
<dbReference type="NCBIfam" id="TIGR00762">
    <property type="entry name" value="DegV"/>
    <property type="match status" value="1"/>
</dbReference>
<evidence type="ECO:0000313" key="2">
    <source>
        <dbReference type="EMBL" id="MBC8585493.1"/>
    </source>
</evidence>
<keyword evidence="3" id="KW-1185">Reference proteome</keyword>
<dbReference type="PANTHER" id="PTHR33434">
    <property type="entry name" value="DEGV DOMAIN-CONTAINING PROTEIN DR_1986-RELATED"/>
    <property type="match status" value="1"/>
</dbReference>
<dbReference type="InterPro" id="IPR003797">
    <property type="entry name" value="DegV"/>
</dbReference>
<evidence type="ECO:0000313" key="3">
    <source>
        <dbReference type="Proteomes" id="UP000623678"/>
    </source>
</evidence>
<organism evidence="2 3">
    <name type="scientific">Youxingia wuxianensis</name>
    <dbReference type="NCBI Taxonomy" id="2763678"/>
    <lineage>
        <taxon>Bacteria</taxon>
        <taxon>Bacillati</taxon>
        <taxon>Bacillota</taxon>
        <taxon>Clostridia</taxon>
        <taxon>Eubacteriales</taxon>
        <taxon>Oscillospiraceae</taxon>
        <taxon>Youxingia</taxon>
    </lineage>
</organism>
<dbReference type="GO" id="GO:0008289">
    <property type="term" value="F:lipid binding"/>
    <property type="evidence" value="ECO:0007669"/>
    <property type="project" value="UniProtKB-KW"/>
</dbReference>
<dbReference type="InterPro" id="IPR043168">
    <property type="entry name" value="DegV_C"/>
</dbReference>
<name>A0A926IIA8_9FIRM</name>
<dbReference type="Proteomes" id="UP000623678">
    <property type="component" value="Unassembled WGS sequence"/>
</dbReference>
<dbReference type="Pfam" id="PF02645">
    <property type="entry name" value="DegV"/>
    <property type="match status" value="1"/>
</dbReference>
<dbReference type="Gene3D" id="2.20.28.50">
    <property type="entry name" value="degv family protein"/>
    <property type="match status" value="1"/>
</dbReference>
<gene>
    <name evidence="2" type="ORF">H8705_07850</name>
</gene>
<protein>
    <submittedName>
        <fullName evidence="2">DegV family protein</fullName>
    </submittedName>
</protein>